<organism evidence="1 2">
    <name type="scientific">Trifolium pratense</name>
    <name type="common">Red clover</name>
    <dbReference type="NCBI Taxonomy" id="57577"/>
    <lineage>
        <taxon>Eukaryota</taxon>
        <taxon>Viridiplantae</taxon>
        <taxon>Streptophyta</taxon>
        <taxon>Embryophyta</taxon>
        <taxon>Tracheophyta</taxon>
        <taxon>Spermatophyta</taxon>
        <taxon>Magnoliopsida</taxon>
        <taxon>eudicotyledons</taxon>
        <taxon>Gunneridae</taxon>
        <taxon>Pentapetalae</taxon>
        <taxon>rosids</taxon>
        <taxon>fabids</taxon>
        <taxon>Fabales</taxon>
        <taxon>Fabaceae</taxon>
        <taxon>Papilionoideae</taxon>
        <taxon>50 kb inversion clade</taxon>
        <taxon>NPAAA clade</taxon>
        <taxon>Hologalegina</taxon>
        <taxon>IRL clade</taxon>
        <taxon>Trifolieae</taxon>
        <taxon>Trifolium</taxon>
    </lineage>
</organism>
<sequence>MNKKFRSFCEAHKRSCKAGEKKHEDIYTEREKKLHITYKRFFDSSKQSLKLRAIVFSICLRSIFLRLPPSNDFLSDP</sequence>
<protein>
    <submittedName>
        <fullName evidence="1">Uncharacterized protein</fullName>
    </submittedName>
</protein>
<name>A0ACB0KFU5_TRIPR</name>
<accession>A0ACB0KFU5</accession>
<gene>
    <name evidence="1" type="ORF">MILVUS5_LOCUS21966</name>
</gene>
<evidence type="ECO:0000313" key="1">
    <source>
        <dbReference type="EMBL" id="CAJ2654929.1"/>
    </source>
</evidence>
<dbReference type="Proteomes" id="UP001177021">
    <property type="component" value="Unassembled WGS sequence"/>
</dbReference>
<proteinExistence type="predicted"/>
<keyword evidence="2" id="KW-1185">Reference proteome</keyword>
<reference evidence="1" key="1">
    <citation type="submission" date="2023-10" db="EMBL/GenBank/DDBJ databases">
        <authorList>
            <person name="Rodriguez Cubillos JULIANA M."/>
            <person name="De Vega J."/>
        </authorList>
    </citation>
    <scope>NUCLEOTIDE SEQUENCE</scope>
</reference>
<comment type="caution">
    <text evidence="1">The sequence shown here is derived from an EMBL/GenBank/DDBJ whole genome shotgun (WGS) entry which is preliminary data.</text>
</comment>
<dbReference type="EMBL" id="CASHSV030000206">
    <property type="protein sequence ID" value="CAJ2654929.1"/>
    <property type="molecule type" value="Genomic_DNA"/>
</dbReference>
<evidence type="ECO:0000313" key="2">
    <source>
        <dbReference type="Proteomes" id="UP001177021"/>
    </source>
</evidence>